<dbReference type="GO" id="GO:0017171">
    <property type="term" value="F:serine hydrolase activity"/>
    <property type="evidence" value="ECO:0007669"/>
    <property type="project" value="TreeGrafter"/>
</dbReference>
<comment type="subcellular location">
    <subcellularLocation>
        <location evidence="1">Secreted</location>
    </subcellularLocation>
</comment>
<dbReference type="Pfam" id="PF00151">
    <property type="entry name" value="Lipase"/>
    <property type="match status" value="1"/>
</dbReference>
<dbReference type="EMBL" id="JARGDH010000005">
    <property type="protein sequence ID" value="KAL0266521.1"/>
    <property type="molecule type" value="Genomic_DNA"/>
</dbReference>
<evidence type="ECO:0000256" key="1">
    <source>
        <dbReference type="ARBA" id="ARBA00004613"/>
    </source>
</evidence>
<dbReference type="GO" id="GO:0016042">
    <property type="term" value="P:lipid catabolic process"/>
    <property type="evidence" value="ECO:0007669"/>
    <property type="project" value="TreeGrafter"/>
</dbReference>
<dbReference type="GO" id="GO:0016298">
    <property type="term" value="F:lipase activity"/>
    <property type="evidence" value="ECO:0007669"/>
    <property type="project" value="InterPro"/>
</dbReference>
<dbReference type="SUPFAM" id="SSF53474">
    <property type="entry name" value="alpha/beta-Hydrolases"/>
    <property type="match status" value="1"/>
</dbReference>
<dbReference type="GO" id="GO:0005615">
    <property type="term" value="C:extracellular space"/>
    <property type="evidence" value="ECO:0007669"/>
    <property type="project" value="TreeGrafter"/>
</dbReference>
<dbReference type="InterPro" id="IPR013818">
    <property type="entry name" value="Lipase"/>
</dbReference>
<evidence type="ECO:0000256" key="3">
    <source>
        <dbReference type="ARBA" id="ARBA00022525"/>
    </source>
</evidence>
<dbReference type="AlphaFoldDB" id="A0AAW2H9Q8"/>
<dbReference type="PANTHER" id="PTHR11610">
    <property type="entry name" value="LIPASE"/>
    <property type="match status" value="1"/>
</dbReference>
<protein>
    <recommendedName>
        <fullName evidence="5">Lipase domain-containing protein</fullName>
    </recommendedName>
</protein>
<dbReference type="Gene3D" id="3.40.50.1820">
    <property type="entry name" value="alpha/beta hydrolase"/>
    <property type="match status" value="1"/>
</dbReference>
<dbReference type="InterPro" id="IPR000734">
    <property type="entry name" value="TAG_lipase"/>
</dbReference>
<evidence type="ECO:0000259" key="5">
    <source>
        <dbReference type="Pfam" id="PF00151"/>
    </source>
</evidence>
<evidence type="ECO:0000256" key="4">
    <source>
        <dbReference type="RuleBase" id="RU004262"/>
    </source>
</evidence>
<keyword evidence="3" id="KW-0964">Secreted</keyword>
<dbReference type="InterPro" id="IPR029058">
    <property type="entry name" value="AB_hydrolase_fold"/>
</dbReference>
<feature type="domain" description="Lipase" evidence="5">
    <location>
        <begin position="104"/>
        <end position="313"/>
    </location>
</feature>
<comment type="caution">
    <text evidence="6">The sequence shown here is derived from an EMBL/GenBank/DDBJ whole genome shotgun (WGS) entry which is preliminary data.</text>
</comment>
<name>A0AAW2H9Q8_9NEOP</name>
<accession>A0AAW2H9Q8</accession>
<organism evidence="6">
    <name type="scientific">Menopon gallinae</name>
    <name type="common">poultry shaft louse</name>
    <dbReference type="NCBI Taxonomy" id="328185"/>
    <lineage>
        <taxon>Eukaryota</taxon>
        <taxon>Metazoa</taxon>
        <taxon>Ecdysozoa</taxon>
        <taxon>Arthropoda</taxon>
        <taxon>Hexapoda</taxon>
        <taxon>Insecta</taxon>
        <taxon>Pterygota</taxon>
        <taxon>Neoptera</taxon>
        <taxon>Paraneoptera</taxon>
        <taxon>Psocodea</taxon>
        <taxon>Troctomorpha</taxon>
        <taxon>Phthiraptera</taxon>
        <taxon>Amblycera</taxon>
        <taxon>Menoponidae</taxon>
        <taxon>Menopon</taxon>
    </lineage>
</organism>
<evidence type="ECO:0000256" key="2">
    <source>
        <dbReference type="ARBA" id="ARBA00010701"/>
    </source>
</evidence>
<evidence type="ECO:0000313" key="6">
    <source>
        <dbReference type="EMBL" id="KAL0266521.1"/>
    </source>
</evidence>
<comment type="similarity">
    <text evidence="2 4">Belongs to the AB hydrolase superfamily. Lipase family.</text>
</comment>
<reference evidence="6" key="1">
    <citation type="journal article" date="2024" name="Gigascience">
        <title>Chromosome-level genome of the poultry shaft louse Menopon gallinae provides insight into the host-switching and adaptive evolution of parasitic lice.</title>
        <authorList>
            <person name="Xu Y."/>
            <person name="Ma L."/>
            <person name="Liu S."/>
            <person name="Liang Y."/>
            <person name="Liu Q."/>
            <person name="He Z."/>
            <person name="Tian L."/>
            <person name="Duan Y."/>
            <person name="Cai W."/>
            <person name="Li H."/>
            <person name="Song F."/>
        </authorList>
    </citation>
    <scope>NUCLEOTIDE SEQUENCE</scope>
    <source>
        <strain evidence="6">Cailab_2023a</strain>
    </source>
</reference>
<proteinExistence type="inferred from homology"/>
<dbReference type="PANTHER" id="PTHR11610:SF151">
    <property type="entry name" value="PHOSPHOLIPASE A1 MEMBER A-LIKE PROTEIN"/>
    <property type="match status" value="1"/>
</dbReference>
<sequence length="320" mass="34808">MSDQKSVLVTFILIENIWPYTLNATDDDDFSVSLGPCVLDIGDPCTPDKILFYLYTSESKENAVNITVKDIAIPPGYDVNADTKVLIHGYAGNVGFKGMVAIRRDWGALVRLPCYPTAVFNTVQAGRCTALLLSNIASLQKGDVGDFHVLGFSLGAHVASFASNNFEKLHGKKLRRITGLDPALPFFASLSNSWKLDQQDADFVDVIHTNSGVFGKIENTGHVDFYVNHGFLQPACSQADNVPLCSHNMSLVYFGESITVGKSNGFWGIRCSGLIDGLVGSCQNSSDDLALMGEYCATNTRGVYFVRTRDRPPYGLGKPV</sequence>
<gene>
    <name evidence="6" type="ORF">PYX00_009033</name>
</gene>